<dbReference type="PANTHER" id="PTHR43681:SF1">
    <property type="entry name" value="SARCALUMENIN"/>
    <property type="match status" value="1"/>
</dbReference>
<dbReference type="SUPFAM" id="SSF52540">
    <property type="entry name" value="P-loop containing nucleoside triphosphate hydrolases"/>
    <property type="match status" value="1"/>
</dbReference>
<feature type="domain" description="Dynamin N-terminal" evidence="2">
    <location>
        <begin position="273"/>
        <end position="467"/>
    </location>
</feature>
<reference evidence="3" key="2">
    <citation type="submission" date="2021-04" db="EMBL/GenBank/DDBJ databases">
        <authorList>
            <person name="Gilroy R."/>
        </authorList>
    </citation>
    <scope>NUCLEOTIDE SEQUENCE</scope>
    <source>
        <strain evidence="3">CHK186-16707</strain>
    </source>
</reference>
<dbReference type="Proteomes" id="UP000824225">
    <property type="component" value="Unassembled WGS sequence"/>
</dbReference>
<sequence length="889" mass="96956">MPYRTAPSEPSAVPAVEALSPTARAMMPPLPRPDDVVMPEQGANFEDRVLLLLAAVILADGVLTYPEYELGQSVVRRIFGERALHAGMQARFHHALLNPPSRPAELAASLAREAVAEQVSADQIKALLSGLEELCRRRPAADAVARRLREAIDIAFAEQRLERRRRRLAGESGLVERGLEQGARLGLQMGRAAVGGTRQLMQSMVDAARLMLPRHDETPVHDEMLTPPVAAFNAELADRADALARAAWTLEDAELQRELADFRRILADQPFRVTLVGEGKRGKSSLVNALLGEILSPVREAVPETAAVAEFFYAPQPRYAVRWLDEEQFAHLADYLAGEEENLLLRGKVEALRRTAAENRPRGLTTLTSRADIPDYLAVDGRYAALTARVSIGLPVELLRPGMVLVDTPGLNATDSFQDYLAYEESLSADCLIFVMDARRPDSASELRLLRKLAASGRAVSIIGVLTGVDRLNEADGLEDAKARALGILGEACRGAEGLRVLGLAAVNARAAMLARTGGAGTADRAALSELGHLFDLLRAALAADSGKEEYRSRVLARWAALRAQAAGRCGEAMRRYRASLPPAQFLELLERHADRLAEASLEHIEQARSVVAAAAHDVDEWRSGLERALDQWEERLVLRVMDAAHRHADALGSDFARESAWTAFDEEEAPRIARRSLDDFLSEQQGVLRGWEDKLRLFGEDMRDLSARCLTSVEESAAELGDICAVSGRMDHLLVQSDAHMRRLAVFLAGAGGGAVLAGSLINLMAWGGAALVVLTHPLVLPGAALVGIAAYALHAVGNASRRKAAFLERKRKKIEQWAAEARRLLDEELRAAGEELTASYKAAVARGFVPALEILVGEAVHVRLYLKVMDRIREDADVFERKVQALL</sequence>
<dbReference type="Pfam" id="PF00350">
    <property type="entry name" value="Dynamin_N"/>
    <property type="match status" value="1"/>
</dbReference>
<keyword evidence="1" id="KW-1133">Transmembrane helix</keyword>
<reference evidence="3" key="1">
    <citation type="journal article" date="2021" name="PeerJ">
        <title>Extensive microbial diversity within the chicken gut microbiome revealed by metagenomics and culture.</title>
        <authorList>
            <person name="Gilroy R."/>
            <person name="Ravi A."/>
            <person name="Getino M."/>
            <person name="Pursley I."/>
            <person name="Horton D.L."/>
            <person name="Alikhan N.F."/>
            <person name="Baker D."/>
            <person name="Gharbi K."/>
            <person name="Hall N."/>
            <person name="Watson M."/>
            <person name="Adriaenssens E.M."/>
            <person name="Foster-Nyarko E."/>
            <person name="Jarju S."/>
            <person name="Secka A."/>
            <person name="Antonio M."/>
            <person name="Oren A."/>
            <person name="Chaudhuri R.R."/>
            <person name="La Ragione R."/>
            <person name="Hildebrand F."/>
            <person name="Pallen M.J."/>
        </authorList>
    </citation>
    <scope>NUCLEOTIDE SEQUENCE</scope>
    <source>
        <strain evidence="3">CHK186-16707</strain>
    </source>
</reference>
<dbReference type="EMBL" id="DXAN01000002">
    <property type="protein sequence ID" value="HJA07694.1"/>
    <property type="molecule type" value="Genomic_DNA"/>
</dbReference>
<feature type="transmembrane region" description="Helical" evidence="1">
    <location>
        <begin position="773"/>
        <end position="795"/>
    </location>
</feature>
<dbReference type="InterPro" id="IPR051943">
    <property type="entry name" value="TRAFAC_Dynamin-like_GTPase"/>
</dbReference>
<dbReference type="AlphaFoldDB" id="A0A9D2KJA3"/>
<organism evidence="3 4">
    <name type="scientific">Candidatus Mailhella merdigallinarum</name>
    <dbReference type="NCBI Taxonomy" id="2838658"/>
    <lineage>
        <taxon>Bacteria</taxon>
        <taxon>Pseudomonadati</taxon>
        <taxon>Thermodesulfobacteriota</taxon>
        <taxon>Desulfovibrionia</taxon>
        <taxon>Desulfovibrionales</taxon>
        <taxon>Desulfovibrionaceae</taxon>
        <taxon>Mailhella</taxon>
    </lineage>
</organism>
<accession>A0A9D2KJA3</accession>
<gene>
    <name evidence="3" type="ORF">H9962_00665</name>
</gene>
<keyword evidence="1" id="KW-0472">Membrane</keyword>
<feature type="transmembrane region" description="Helical" evidence="1">
    <location>
        <begin position="745"/>
        <end position="767"/>
    </location>
</feature>
<dbReference type="Gene3D" id="3.40.50.300">
    <property type="entry name" value="P-loop containing nucleotide triphosphate hydrolases"/>
    <property type="match status" value="1"/>
</dbReference>
<keyword evidence="1" id="KW-0812">Transmembrane</keyword>
<comment type="caution">
    <text evidence="3">The sequence shown here is derived from an EMBL/GenBank/DDBJ whole genome shotgun (WGS) entry which is preliminary data.</text>
</comment>
<evidence type="ECO:0000259" key="2">
    <source>
        <dbReference type="Pfam" id="PF00350"/>
    </source>
</evidence>
<name>A0A9D2KJA3_9BACT</name>
<dbReference type="InterPro" id="IPR027417">
    <property type="entry name" value="P-loop_NTPase"/>
</dbReference>
<evidence type="ECO:0000313" key="3">
    <source>
        <dbReference type="EMBL" id="HJA07694.1"/>
    </source>
</evidence>
<proteinExistence type="predicted"/>
<evidence type="ECO:0000256" key="1">
    <source>
        <dbReference type="SAM" id="Phobius"/>
    </source>
</evidence>
<dbReference type="InterPro" id="IPR045063">
    <property type="entry name" value="Dynamin_N"/>
</dbReference>
<protein>
    <submittedName>
        <fullName evidence="3">Dynamin family protein</fullName>
    </submittedName>
</protein>
<evidence type="ECO:0000313" key="4">
    <source>
        <dbReference type="Proteomes" id="UP000824225"/>
    </source>
</evidence>
<dbReference type="PANTHER" id="PTHR43681">
    <property type="entry name" value="TRANSMEMBRANE GTPASE FZO"/>
    <property type="match status" value="1"/>
</dbReference>